<keyword evidence="2" id="KW-0328">Glycosyltransferase</keyword>
<dbReference type="Pfam" id="PF14681">
    <property type="entry name" value="UPRTase"/>
    <property type="match status" value="1"/>
</dbReference>
<dbReference type="eggNOG" id="COG0035">
    <property type="taxonomic scope" value="Bacteria"/>
</dbReference>
<keyword evidence="3" id="KW-1185">Reference proteome</keyword>
<dbReference type="AlphaFoldDB" id="I4A2W4"/>
<dbReference type="InterPro" id="IPR000836">
    <property type="entry name" value="PRTase_dom"/>
</dbReference>
<evidence type="ECO:0000313" key="3">
    <source>
        <dbReference type="Proteomes" id="UP000006051"/>
    </source>
</evidence>
<sequence length="219" mass="24316">MTSLKYTDLSENQSILNSWVNELRNVEVQNDRMRFRRNLERIGEVGALEISKTFKYKACEIKTPLGVKPSVELETQPVVMTILRAGLPLYQGVLNYFDHADSGFVAAYRKHNAEGFEIKQDYVTCPDITNRPLIVVDPMLATGASLCEAIHAVLELAQPSELHILCAIAATQGIQKINEELPQAHLWCATVDDKLDEKGYIVPGLGDAGDLCFGPKLQS</sequence>
<dbReference type="RefSeq" id="WP_014791816.1">
    <property type="nucleotide sequence ID" value="NC_018016.1"/>
</dbReference>
<evidence type="ECO:0000259" key="1">
    <source>
        <dbReference type="Pfam" id="PF14681"/>
    </source>
</evidence>
<dbReference type="Proteomes" id="UP000006051">
    <property type="component" value="Chromosome"/>
</dbReference>
<reference evidence="2 3" key="1">
    <citation type="submission" date="2012-06" db="EMBL/GenBank/DDBJ databases">
        <title>The complete genome of Ornithobacterium rhinotracheale DSM 15997.</title>
        <authorList>
            <consortium name="US DOE Joint Genome Institute (JGI-PGF)"/>
            <person name="Lucas S."/>
            <person name="Copeland A."/>
            <person name="Lapidus A."/>
            <person name="Goodwin L."/>
            <person name="Pitluck S."/>
            <person name="Peters L."/>
            <person name="Mikhailova N."/>
            <person name="Teshima H."/>
            <person name="Kyrpides N."/>
            <person name="Mavromatis K."/>
            <person name="Pagani I."/>
            <person name="Ivanova N."/>
            <person name="Ovchinnikova G."/>
            <person name="Zeytun A."/>
            <person name="Detter J.C."/>
            <person name="Han C."/>
            <person name="Land M."/>
            <person name="Hauser L."/>
            <person name="Markowitz V."/>
            <person name="Cheng J.-F."/>
            <person name="Hugenholtz P."/>
            <person name="Woyke T."/>
            <person name="Wu D."/>
            <person name="Lang E."/>
            <person name="Kopitz M."/>
            <person name="Brambilla E."/>
            <person name="Klenk H.-P."/>
            <person name="Eisen J.A."/>
        </authorList>
    </citation>
    <scope>NUCLEOTIDE SEQUENCE [LARGE SCALE GENOMIC DNA]</scope>
    <source>
        <strain evidence="3">ATCC 51463 / DSM 15997 / CCUG 23171 / LMG 9086</strain>
    </source>
</reference>
<name>I4A2W4_ORNRL</name>
<accession>I4A2W4</accession>
<dbReference type="EMBL" id="CP003283">
    <property type="protein sequence ID" value="AFL98298.1"/>
    <property type="molecule type" value="Genomic_DNA"/>
</dbReference>
<dbReference type="PANTHER" id="PTHR11608:SF0">
    <property type="entry name" value="BIFUNCTIONAL PROTEIN PYRR"/>
    <property type="match status" value="1"/>
</dbReference>
<feature type="domain" description="Phosphoribosyltransferase" evidence="1">
    <location>
        <begin position="13"/>
        <end position="214"/>
    </location>
</feature>
<dbReference type="NCBIfam" id="NF001097">
    <property type="entry name" value="PRK00129.1"/>
    <property type="match status" value="1"/>
</dbReference>
<dbReference type="HOGENOM" id="CLU_067096_2_0_10"/>
<protein>
    <submittedName>
        <fullName evidence="2">Uracil phosphoribosyltransferase</fullName>
    </submittedName>
</protein>
<keyword evidence="2" id="KW-0808">Transferase</keyword>
<dbReference type="GeneID" id="97258754"/>
<dbReference type="InterPro" id="IPR050137">
    <property type="entry name" value="PyrR_bifunctional"/>
</dbReference>
<proteinExistence type="predicted"/>
<dbReference type="InterPro" id="IPR029057">
    <property type="entry name" value="PRTase-like"/>
</dbReference>
<dbReference type="GO" id="GO:0016757">
    <property type="term" value="F:glycosyltransferase activity"/>
    <property type="evidence" value="ECO:0007669"/>
    <property type="project" value="UniProtKB-KW"/>
</dbReference>
<dbReference type="Gene3D" id="3.40.50.2020">
    <property type="match status" value="1"/>
</dbReference>
<dbReference type="SUPFAM" id="SSF53271">
    <property type="entry name" value="PRTase-like"/>
    <property type="match status" value="1"/>
</dbReference>
<dbReference type="GeneID" id="71570246"/>
<dbReference type="PANTHER" id="PTHR11608">
    <property type="entry name" value="BIFUNCTIONAL PROTEIN PYRR"/>
    <property type="match status" value="1"/>
</dbReference>
<dbReference type="STRING" id="867902.Ornrh_2166"/>
<dbReference type="PATRIC" id="fig|867902.3.peg.2119"/>
<gene>
    <name evidence="2" type="ordered locus">Ornrh_2166</name>
</gene>
<organism evidence="2 3">
    <name type="scientific">Ornithobacterium rhinotracheale (strain ATCC 51463 / DSM 15997 / CCUG 23171 / CIP 104009 / LMG 9086)</name>
    <dbReference type="NCBI Taxonomy" id="867902"/>
    <lineage>
        <taxon>Bacteria</taxon>
        <taxon>Pseudomonadati</taxon>
        <taxon>Bacteroidota</taxon>
        <taxon>Flavobacteriia</taxon>
        <taxon>Flavobacteriales</taxon>
        <taxon>Weeksellaceae</taxon>
        <taxon>Ornithobacterium</taxon>
    </lineage>
</organism>
<dbReference type="KEGG" id="orh:Ornrh_2166"/>
<dbReference type="CDD" id="cd06223">
    <property type="entry name" value="PRTases_typeI"/>
    <property type="match status" value="1"/>
</dbReference>
<evidence type="ECO:0000313" key="2">
    <source>
        <dbReference type="EMBL" id="AFL98298.1"/>
    </source>
</evidence>